<dbReference type="SUPFAM" id="SSF101936">
    <property type="entry name" value="DNA-binding pseudobarrel domain"/>
    <property type="match status" value="1"/>
</dbReference>
<evidence type="ECO:0000256" key="7">
    <source>
        <dbReference type="SAM" id="MobiDB-lite"/>
    </source>
</evidence>
<keyword evidence="2" id="KW-0805">Transcription regulation</keyword>
<keyword evidence="3" id="KW-0238">DNA-binding</keyword>
<dbReference type="EMBL" id="KI630281">
    <property type="protein sequence ID" value="EYU42667.1"/>
    <property type="molecule type" value="Genomic_DNA"/>
</dbReference>
<dbReference type="GO" id="GO:0003677">
    <property type="term" value="F:DNA binding"/>
    <property type="evidence" value="ECO:0007669"/>
    <property type="project" value="UniProtKB-KW"/>
</dbReference>
<dbReference type="CDD" id="cd10017">
    <property type="entry name" value="B3_DNA"/>
    <property type="match status" value="1"/>
</dbReference>
<name>A0A022RQ98_ERYGU</name>
<dbReference type="PhylomeDB" id="A0A022RQ98"/>
<reference evidence="9 10" key="1">
    <citation type="journal article" date="2013" name="Proc. Natl. Acad. Sci. U.S.A.">
        <title>Fine-scale variation in meiotic recombination in Mimulus inferred from population shotgun sequencing.</title>
        <authorList>
            <person name="Hellsten U."/>
            <person name="Wright K.M."/>
            <person name="Jenkins J."/>
            <person name="Shu S."/>
            <person name="Yuan Y."/>
            <person name="Wessler S.R."/>
            <person name="Schmutz J."/>
            <person name="Willis J.H."/>
            <person name="Rokhsar D.S."/>
        </authorList>
    </citation>
    <scope>NUCLEOTIDE SEQUENCE [LARGE SCALE GENOMIC DNA]</scope>
    <source>
        <strain evidence="10">cv. DUN x IM62</strain>
    </source>
</reference>
<dbReference type="InterPro" id="IPR003340">
    <property type="entry name" value="B3_DNA-bd"/>
</dbReference>
<feature type="region of interest" description="Disordered" evidence="7">
    <location>
        <begin position="1"/>
        <end position="27"/>
    </location>
</feature>
<protein>
    <recommendedName>
        <fullName evidence="8">TF-B3 domain-containing protein</fullName>
    </recommendedName>
</protein>
<evidence type="ECO:0000313" key="9">
    <source>
        <dbReference type="EMBL" id="EYU42667.1"/>
    </source>
</evidence>
<organism evidence="9 10">
    <name type="scientific">Erythranthe guttata</name>
    <name type="common">Yellow monkey flower</name>
    <name type="synonym">Mimulus guttatus</name>
    <dbReference type="NCBI Taxonomy" id="4155"/>
    <lineage>
        <taxon>Eukaryota</taxon>
        <taxon>Viridiplantae</taxon>
        <taxon>Streptophyta</taxon>
        <taxon>Embryophyta</taxon>
        <taxon>Tracheophyta</taxon>
        <taxon>Spermatophyta</taxon>
        <taxon>Magnoliopsida</taxon>
        <taxon>eudicotyledons</taxon>
        <taxon>Gunneridae</taxon>
        <taxon>Pentapetalae</taxon>
        <taxon>asterids</taxon>
        <taxon>lamiids</taxon>
        <taxon>Lamiales</taxon>
        <taxon>Phrymaceae</taxon>
        <taxon>Erythranthe</taxon>
    </lineage>
</organism>
<evidence type="ECO:0000256" key="4">
    <source>
        <dbReference type="ARBA" id="ARBA00023163"/>
    </source>
</evidence>
<evidence type="ECO:0000256" key="1">
    <source>
        <dbReference type="ARBA" id="ARBA00004123"/>
    </source>
</evidence>
<feature type="coiled-coil region" evidence="6">
    <location>
        <begin position="395"/>
        <end position="443"/>
    </location>
</feature>
<feature type="compositionally biased region" description="Basic and acidic residues" evidence="7">
    <location>
        <begin position="213"/>
        <end position="224"/>
    </location>
</feature>
<sequence>MAISSKNDSNRDPHSSSSSSKSKLKQKNTWEFKKQLVEKRLIDLDNMHKNNSDSVSMDKTIVRHQSEEKSTTELHSSAMQRADEIQKNLPKQFPSFVKLMSRSHVTQGFWLGVPRQFCDDHLPMKDVTIVLIGENEKEFDTRYLAAKSGLSGGWKFFAAGHKLIEGDAVVFQLIEPCKFKVYIVRDRSLSEADGAISLLNLDSNPDQIKPLKVEEPEENADIKETTTTTSDKYPDPLVEDNNHPKKKKMKKIIRNTENSNAEMSDRIKFSESPLDFKSVKCFQDFSIHFNGLILDSEIPSHLKTKYYELCKSQNTFLHENLLQGLNSKLVAGMISETVNIADAVRACKASTAHEHLESWDRTLKAFEDLGMAVGPVRGRINELVSLYSEPRTRIIESMRNQRDEAQVVIRGLSERLSIVRSCVEKLDADIDALEAKNESLGLVFEEIASAPW</sequence>
<evidence type="ECO:0000256" key="3">
    <source>
        <dbReference type="ARBA" id="ARBA00023125"/>
    </source>
</evidence>
<accession>A0A022RQ98</accession>
<evidence type="ECO:0000259" key="8">
    <source>
        <dbReference type="PROSITE" id="PS50863"/>
    </source>
</evidence>
<proteinExistence type="predicted"/>
<evidence type="ECO:0000256" key="5">
    <source>
        <dbReference type="ARBA" id="ARBA00023242"/>
    </source>
</evidence>
<dbReference type="STRING" id="4155.A0A022RQ98"/>
<dbReference type="eggNOG" id="ENOG502QQS4">
    <property type="taxonomic scope" value="Eukaryota"/>
</dbReference>
<dbReference type="AlphaFoldDB" id="A0A022RQ98"/>
<dbReference type="InterPro" id="IPR015300">
    <property type="entry name" value="DNA-bd_pseudobarrel_sf"/>
</dbReference>
<feature type="region of interest" description="Disordered" evidence="7">
    <location>
        <begin position="213"/>
        <end position="246"/>
    </location>
</feature>
<dbReference type="PANTHER" id="PTHR31391">
    <property type="entry name" value="B3 DOMAIN-CONTAINING PROTEIN OS11G0197600-RELATED"/>
    <property type="match status" value="1"/>
</dbReference>
<evidence type="ECO:0000256" key="2">
    <source>
        <dbReference type="ARBA" id="ARBA00023015"/>
    </source>
</evidence>
<dbReference type="Pfam" id="PF02362">
    <property type="entry name" value="B3"/>
    <property type="match status" value="1"/>
</dbReference>
<keyword evidence="5" id="KW-0539">Nucleus</keyword>
<comment type="subcellular location">
    <subcellularLocation>
        <location evidence="1">Nucleus</location>
    </subcellularLocation>
</comment>
<keyword evidence="4" id="KW-0804">Transcription</keyword>
<dbReference type="PROSITE" id="PS50863">
    <property type="entry name" value="B3"/>
    <property type="match status" value="1"/>
</dbReference>
<dbReference type="GO" id="GO:0005634">
    <property type="term" value="C:nucleus"/>
    <property type="evidence" value="ECO:0007669"/>
    <property type="project" value="UniProtKB-SubCell"/>
</dbReference>
<keyword evidence="10" id="KW-1185">Reference proteome</keyword>
<evidence type="ECO:0000313" key="10">
    <source>
        <dbReference type="Proteomes" id="UP000030748"/>
    </source>
</evidence>
<dbReference type="Gene3D" id="2.40.330.10">
    <property type="entry name" value="DNA-binding pseudobarrel domain"/>
    <property type="match status" value="1"/>
</dbReference>
<dbReference type="PANTHER" id="PTHR31391:SF101">
    <property type="entry name" value="B3 DOMAIN-CONTAINING PROTEIN OS01G0234100"/>
    <property type="match status" value="1"/>
</dbReference>
<dbReference type="Proteomes" id="UP000030748">
    <property type="component" value="Unassembled WGS sequence"/>
</dbReference>
<dbReference type="InterPro" id="IPR044837">
    <property type="entry name" value="REM16-like"/>
</dbReference>
<dbReference type="SMART" id="SM01019">
    <property type="entry name" value="B3"/>
    <property type="match status" value="1"/>
</dbReference>
<keyword evidence="6" id="KW-0175">Coiled coil</keyword>
<gene>
    <name evidence="9" type="ORF">MIMGU_mgv1a006218mg</name>
</gene>
<evidence type="ECO:0000256" key="6">
    <source>
        <dbReference type="SAM" id="Coils"/>
    </source>
</evidence>
<feature type="domain" description="TF-B3" evidence="8">
    <location>
        <begin position="96"/>
        <end position="187"/>
    </location>
</feature>